<evidence type="ECO:0000313" key="3">
    <source>
        <dbReference type="Proteomes" id="UP001589645"/>
    </source>
</evidence>
<dbReference type="RefSeq" id="WP_390196028.1">
    <property type="nucleotide sequence ID" value="NZ_JBHMEP010000009.1"/>
</dbReference>
<protein>
    <submittedName>
        <fullName evidence="2">Polysaccharide deacetylase family protein</fullName>
    </submittedName>
</protein>
<feature type="domain" description="NodB homology" evidence="1">
    <location>
        <begin position="194"/>
        <end position="313"/>
    </location>
</feature>
<dbReference type="InterPro" id="IPR017853">
    <property type="entry name" value="GH"/>
</dbReference>
<dbReference type="SUPFAM" id="SSF51445">
    <property type="entry name" value="(Trans)glycosidases"/>
    <property type="match status" value="1"/>
</dbReference>
<evidence type="ECO:0000259" key="1">
    <source>
        <dbReference type="Pfam" id="PF01522"/>
    </source>
</evidence>
<dbReference type="Pfam" id="PF01522">
    <property type="entry name" value="Polysacc_deac_1"/>
    <property type="match status" value="1"/>
</dbReference>
<dbReference type="InterPro" id="IPR002509">
    <property type="entry name" value="NODB_dom"/>
</dbReference>
<keyword evidence="3" id="KW-1185">Reference proteome</keyword>
<name>A0ABV5HS61_9VIBR</name>
<dbReference type="InterPro" id="IPR011330">
    <property type="entry name" value="Glyco_hydro/deAcase_b/a-brl"/>
</dbReference>
<dbReference type="SUPFAM" id="SSF88713">
    <property type="entry name" value="Glycoside hydrolase/deacetylase"/>
    <property type="match status" value="1"/>
</dbReference>
<comment type="caution">
    <text evidence="2">The sequence shown here is derived from an EMBL/GenBank/DDBJ whole genome shotgun (WGS) entry which is preliminary data.</text>
</comment>
<reference evidence="2 3" key="1">
    <citation type="submission" date="2024-09" db="EMBL/GenBank/DDBJ databases">
        <authorList>
            <person name="Sun Q."/>
            <person name="Mori K."/>
        </authorList>
    </citation>
    <scope>NUCLEOTIDE SEQUENCE [LARGE SCALE GENOMIC DNA]</scope>
    <source>
        <strain evidence="2 3">CECT 8064</strain>
    </source>
</reference>
<accession>A0ABV5HS61</accession>
<gene>
    <name evidence="2" type="ORF">ACFFUV_19105</name>
</gene>
<dbReference type="Gene3D" id="3.20.20.370">
    <property type="entry name" value="Glycoside hydrolase/deacetylase"/>
    <property type="match status" value="1"/>
</dbReference>
<sequence length="516" mass="56775">MRLFLVLLNLMYVIYAGLAVARAESKEIKNSIDLSACSLTSAQVFEYPVKGLPYASQLLSMSSSYGWDGAVSTLSVKDNVVQTTGTISMYLRDTFSEDWGTLAIPVCHDSFIPANQNGGNVTVTNGEVSVGVGGIDYLGGYHTIGGLAWRYVSAQTLIDAGFREGDEVTVKIKNSTKAPYSSYTGWGKLIKRAQGVPTLVLTFDDGGTGPWEQLDYSRDKGIKGTIFYPWDYEGRNNKMTVEQLQDMKEAGWDIELNGTGDDSSMTLAPTAKKAVSSLLEGRAWLAKNGLNDNAQFFAYPNGNYDSYSRAVVRSDISGQTGSTVVKTKSVSGIKVGMVAEGRSFPKGTRVVKVNKRKKRVVLDHASRGVGRGGEPIDQPNKYMTFTDDSSEFFTWKLQKRLKQAGFKIGRTTRPNTMYSRYCVGDYGLVAPSRGSVLKSGDDPVERIEYWIDEVQKAGTTTVLYFHDITGSQDGINTSINTYQMWIDKLAEARDEGKIEVLTMKEWYDRDCGSGES</sequence>
<dbReference type="EMBL" id="JBHMEP010000009">
    <property type="protein sequence ID" value="MFB9137085.1"/>
    <property type="molecule type" value="Genomic_DNA"/>
</dbReference>
<evidence type="ECO:0000313" key="2">
    <source>
        <dbReference type="EMBL" id="MFB9137085.1"/>
    </source>
</evidence>
<dbReference type="Proteomes" id="UP001589645">
    <property type="component" value="Unassembled WGS sequence"/>
</dbReference>
<proteinExistence type="predicted"/>
<organism evidence="2 3">
    <name type="scientific">Vibrio olivae</name>
    <dbReference type="NCBI Taxonomy" id="1243002"/>
    <lineage>
        <taxon>Bacteria</taxon>
        <taxon>Pseudomonadati</taxon>
        <taxon>Pseudomonadota</taxon>
        <taxon>Gammaproteobacteria</taxon>
        <taxon>Vibrionales</taxon>
        <taxon>Vibrionaceae</taxon>
        <taxon>Vibrio</taxon>
    </lineage>
</organism>